<proteinExistence type="predicted"/>
<reference evidence="2" key="2">
    <citation type="submission" date="2023-06" db="EMBL/GenBank/DDBJ databases">
        <authorList>
            <consortium name="Lawrence Berkeley National Laboratory"/>
            <person name="Haridas S."/>
            <person name="Hensen N."/>
            <person name="Bonometti L."/>
            <person name="Westerberg I."/>
            <person name="Brannstrom I.O."/>
            <person name="Guillou S."/>
            <person name="Cros-Aarteil S."/>
            <person name="Calhoun S."/>
            <person name="Kuo A."/>
            <person name="Mondo S."/>
            <person name="Pangilinan J."/>
            <person name="Riley R."/>
            <person name="LaButti K."/>
            <person name="Andreopoulos B."/>
            <person name="Lipzen A."/>
            <person name="Chen C."/>
            <person name="Yanf M."/>
            <person name="Daum C."/>
            <person name="Ng V."/>
            <person name="Clum A."/>
            <person name="Steindorff A."/>
            <person name="Ohm R."/>
            <person name="Martin F."/>
            <person name="Silar P."/>
            <person name="Natvig D."/>
            <person name="Lalanne C."/>
            <person name="Gautier V."/>
            <person name="Ament-velasquez S.L."/>
            <person name="Kruys A."/>
            <person name="Hutchinson M.I."/>
            <person name="Powell A.J."/>
            <person name="Barry K."/>
            <person name="Miller A.N."/>
            <person name="Grigoriev I.V."/>
            <person name="Debuchy R."/>
            <person name="Gladieux P."/>
            <person name="Thoren M.H."/>
            <person name="Johannesson H."/>
        </authorList>
    </citation>
    <scope>NUCLEOTIDE SEQUENCE</scope>
    <source>
        <strain evidence="2">CBS 232.78</strain>
    </source>
</reference>
<name>A0AAE0KDV0_9PEZI</name>
<feature type="compositionally biased region" description="Polar residues" evidence="1">
    <location>
        <begin position="187"/>
        <end position="199"/>
    </location>
</feature>
<comment type="caution">
    <text evidence="2">The sequence shown here is derived from an EMBL/GenBank/DDBJ whole genome shotgun (WGS) entry which is preliminary data.</text>
</comment>
<protein>
    <submittedName>
        <fullName evidence="2">Uncharacterized protein</fullName>
    </submittedName>
</protein>
<feature type="region of interest" description="Disordered" evidence="1">
    <location>
        <begin position="1"/>
        <end position="233"/>
    </location>
</feature>
<evidence type="ECO:0000313" key="3">
    <source>
        <dbReference type="Proteomes" id="UP001285441"/>
    </source>
</evidence>
<feature type="compositionally biased region" description="Pro residues" evidence="1">
    <location>
        <begin position="93"/>
        <end position="140"/>
    </location>
</feature>
<reference evidence="2" key="1">
    <citation type="journal article" date="2023" name="Mol. Phylogenet. Evol.">
        <title>Genome-scale phylogeny and comparative genomics of the fungal order Sordariales.</title>
        <authorList>
            <person name="Hensen N."/>
            <person name="Bonometti L."/>
            <person name="Westerberg I."/>
            <person name="Brannstrom I.O."/>
            <person name="Guillou S."/>
            <person name="Cros-Aarteil S."/>
            <person name="Calhoun S."/>
            <person name="Haridas S."/>
            <person name="Kuo A."/>
            <person name="Mondo S."/>
            <person name="Pangilinan J."/>
            <person name="Riley R."/>
            <person name="LaButti K."/>
            <person name="Andreopoulos B."/>
            <person name="Lipzen A."/>
            <person name="Chen C."/>
            <person name="Yan M."/>
            <person name="Daum C."/>
            <person name="Ng V."/>
            <person name="Clum A."/>
            <person name="Steindorff A."/>
            <person name="Ohm R.A."/>
            <person name="Martin F."/>
            <person name="Silar P."/>
            <person name="Natvig D.O."/>
            <person name="Lalanne C."/>
            <person name="Gautier V."/>
            <person name="Ament-Velasquez S.L."/>
            <person name="Kruys A."/>
            <person name="Hutchinson M.I."/>
            <person name="Powell A.J."/>
            <person name="Barry K."/>
            <person name="Miller A.N."/>
            <person name="Grigoriev I.V."/>
            <person name="Debuchy R."/>
            <person name="Gladieux P."/>
            <person name="Hiltunen Thoren M."/>
            <person name="Johannesson H."/>
        </authorList>
    </citation>
    <scope>NUCLEOTIDE SEQUENCE</scope>
    <source>
        <strain evidence="2">CBS 232.78</strain>
    </source>
</reference>
<organism evidence="2 3">
    <name type="scientific">Podospora didyma</name>
    <dbReference type="NCBI Taxonomy" id="330526"/>
    <lineage>
        <taxon>Eukaryota</taxon>
        <taxon>Fungi</taxon>
        <taxon>Dikarya</taxon>
        <taxon>Ascomycota</taxon>
        <taxon>Pezizomycotina</taxon>
        <taxon>Sordariomycetes</taxon>
        <taxon>Sordariomycetidae</taxon>
        <taxon>Sordariales</taxon>
        <taxon>Podosporaceae</taxon>
        <taxon>Podospora</taxon>
    </lineage>
</organism>
<feature type="compositionally biased region" description="Low complexity" evidence="1">
    <location>
        <begin position="147"/>
        <end position="157"/>
    </location>
</feature>
<dbReference type="EMBL" id="JAULSW010000007">
    <property type="protein sequence ID" value="KAK3374898.1"/>
    <property type="molecule type" value="Genomic_DNA"/>
</dbReference>
<evidence type="ECO:0000313" key="2">
    <source>
        <dbReference type="EMBL" id="KAK3374898.1"/>
    </source>
</evidence>
<sequence length="260" mass="26734">MPPIRVYTQSPINAAKASGVTPQTSAPVLDEKSAAGLNPTPASAAPASGIGRYAPAQPTPTQKLSGDGPAPPQPGAVPHLPAVTATASASSGLPPPPRAGESYQPPPPPPPATTQAPQFPPPAGYPSYPPPQMAIPPPAAPYLQRGTATATRPATTTQGSPPLSYLPNYQQQQRDEGRFTHPPGYQQDVNASDFATQQRGQGGSDQRYGGLPTSSSSVNDGYDDGDDSGGVWSSAMKWAGAAGQKLSAAETEVWKRINKQ</sequence>
<dbReference type="AlphaFoldDB" id="A0AAE0KDV0"/>
<gene>
    <name evidence="2" type="ORF">B0H63DRAFT_481217</name>
</gene>
<keyword evidence="3" id="KW-1185">Reference proteome</keyword>
<accession>A0AAE0KDV0</accession>
<dbReference type="Proteomes" id="UP001285441">
    <property type="component" value="Unassembled WGS sequence"/>
</dbReference>
<evidence type="ECO:0000256" key="1">
    <source>
        <dbReference type="SAM" id="MobiDB-lite"/>
    </source>
</evidence>